<organism evidence="2 3">
    <name type="scientific">Candidatus Enterenecus faecium</name>
    <dbReference type="NCBI Taxonomy" id="2840780"/>
    <lineage>
        <taxon>Bacteria</taxon>
        <taxon>Bacillati</taxon>
        <taxon>Bacillota</taxon>
        <taxon>Clostridia</taxon>
        <taxon>Eubacteriales</taxon>
        <taxon>Candidatus Enterenecus</taxon>
    </lineage>
</organism>
<evidence type="ECO:0000313" key="3">
    <source>
        <dbReference type="Proteomes" id="UP000886879"/>
    </source>
</evidence>
<proteinExistence type="predicted"/>
<dbReference type="EMBL" id="DVFO01000048">
    <property type="protein sequence ID" value="HIQ60941.1"/>
    <property type="molecule type" value="Genomic_DNA"/>
</dbReference>
<reference evidence="2" key="1">
    <citation type="submission" date="2020-10" db="EMBL/GenBank/DDBJ databases">
        <authorList>
            <person name="Gilroy R."/>
        </authorList>
    </citation>
    <scope>NUCLEOTIDE SEQUENCE</scope>
    <source>
        <strain evidence="2">ChiGjej2B2-12916</strain>
    </source>
</reference>
<keyword evidence="1" id="KW-0812">Transmembrane</keyword>
<evidence type="ECO:0000256" key="1">
    <source>
        <dbReference type="SAM" id="Phobius"/>
    </source>
</evidence>
<feature type="transmembrane region" description="Helical" evidence="1">
    <location>
        <begin position="31"/>
        <end position="48"/>
    </location>
</feature>
<keyword evidence="1" id="KW-1133">Transmembrane helix</keyword>
<accession>A0A9D0YRI3</accession>
<evidence type="ECO:0000313" key="2">
    <source>
        <dbReference type="EMBL" id="HIQ60941.1"/>
    </source>
</evidence>
<reference evidence="2" key="2">
    <citation type="journal article" date="2021" name="PeerJ">
        <title>Extensive microbial diversity within the chicken gut microbiome revealed by metagenomics and culture.</title>
        <authorList>
            <person name="Gilroy R."/>
            <person name="Ravi A."/>
            <person name="Getino M."/>
            <person name="Pursley I."/>
            <person name="Horton D.L."/>
            <person name="Alikhan N.F."/>
            <person name="Baker D."/>
            <person name="Gharbi K."/>
            <person name="Hall N."/>
            <person name="Watson M."/>
            <person name="Adriaenssens E.M."/>
            <person name="Foster-Nyarko E."/>
            <person name="Jarju S."/>
            <person name="Secka A."/>
            <person name="Antonio M."/>
            <person name="Oren A."/>
            <person name="Chaudhuri R.R."/>
            <person name="La Ragione R."/>
            <person name="Hildebrand F."/>
            <person name="Pallen M.J."/>
        </authorList>
    </citation>
    <scope>NUCLEOTIDE SEQUENCE</scope>
    <source>
        <strain evidence="2">ChiGjej2B2-12916</strain>
    </source>
</reference>
<sequence>MKHLKRFLLLLVALFVGAGLGHILLSEFEPLRLIAFLVLCLALGELFYQIDQRTQDQS</sequence>
<protein>
    <submittedName>
        <fullName evidence="2">Uncharacterized protein</fullName>
    </submittedName>
</protein>
<keyword evidence="1" id="KW-0472">Membrane</keyword>
<dbReference type="AlphaFoldDB" id="A0A9D0YRI3"/>
<gene>
    <name evidence="2" type="ORF">IAD31_05040</name>
</gene>
<dbReference type="Proteomes" id="UP000886879">
    <property type="component" value="Unassembled WGS sequence"/>
</dbReference>
<comment type="caution">
    <text evidence="2">The sequence shown here is derived from an EMBL/GenBank/DDBJ whole genome shotgun (WGS) entry which is preliminary data.</text>
</comment>
<name>A0A9D0YRI3_9FIRM</name>